<proteinExistence type="predicted"/>
<dbReference type="Proteomes" id="UP001178507">
    <property type="component" value="Unassembled WGS sequence"/>
</dbReference>
<evidence type="ECO:0000313" key="2">
    <source>
        <dbReference type="EMBL" id="CAJ1393707.1"/>
    </source>
</evidence>
<evidence type="ECO:0000259" key="1">
    <source>
        <dbReference type="Pfam" id="PF01636"/>
    </source>
</evidence>
<dbReference type="Gene3D" id="3.90.1200.10">
    <property type="match status" value="1"/>
</dbReference>
<keyword evidence="3" id="KW-1185">Reference proteome</keyword>
<dbReference type="InterPro" id="IPR002575">
    <property type="entry name" value="Aminoglycoside_PTrfase"/>
</dbReference>
<organism evidence="2 3">
    <name type="scientific">Effrenium voratum</name>
    <dbReference type="NCBI Taxonomy" id="2562239"/>
    <lineage>
        <taxon>Eukaryota</taxon>
        <taxon>Sar</taxon>
        <taxon>Alveolata</taxon>
        <taxon>Dinophyceae</taxon>
        <taxon>Suessiales</taxon>
        <taxon>Symbiodiniaceae</taxon>
        <taxon>Effrenium</taxon>
    </lineage>
</organism>
<sequence>MLAMSLEDFVRRSVGCRSVAFQNERTMGFSGATVSDVLCKGDGEERLLFLKVVAPEPLADDASAAERQKWERNLQSYANELAFLSNPQIQEALARRGVLLPKTLGHTSVPGKSFALLTENLQPGFASRGVPPAQRFPEVLRWLANFHGAFQSQMPTEHGLWDFGTHVHLDRRPAGEIDKLPEGIASFCKAFEGEDDFFRRPAAANLGSRLQQVASTVSRHLTIRPENLHRMTLVHGDFKGANYFLKCEGEGCTAIDWQWTGPGVGATET</sequence>
<dbReference type="AlphaFoldDB" id="A0AA36ITI2"/>
<protein>
    <recommendedName>
        <fullName evidence="1">Aminoglycoside phosphotransferase domain-containing protein</fullName>
    </recommendedName>
</protein>
<evidence type="ECO:0000313" key="3">
    <source>
        <dbReference type="Proteomes" id="UP001178507"/>
    </source>
</evidence>
<dbReference type="EMBL" id="CAUJNA010002635">
    <property type="protein sequence ID" value="CAJ1393707.1"/>
    <property type="molecule type" value="Genomic_DNA"/>
</dbReference>
<dbReference type="SUPFAM" id="SSF56112">
    <property type="entry name" value="Protein kinase-like (PK-like)"/>
    <property type="match status" value="1"/>
</dbReference>
<accession>A0AA36ITI2</accession>
<dbReference type="Pfam" id="PF01636">
    <property type="entry name" value="APH"/>
    <property type="match status" value="1"/>
</dbReference>
<name>A0AA36ITI2_9DINO</name>
<reference evidence="2" key="1">
    <citation type="submission" date="2023-08" db="EMBL/GenBank/DDBJ databases">
        <authorList>
            <person name="Chen Y."/>
            <person name="Shah S."/>
            <person name="Dougan E. K."/>
            <person name="Thang M."/>
            <person name="Chan C."/>
        </authorList>
    </citation>
    <scope>NUCLEOTIDE SEQUENCE</scope>
</reference>
<gene>
    <name evidence="2" type="ORF">EVOR1521_LOCUS18519</name>
</gene>
<comment type="caution">
    <text evidence="2">The sequence shown here is derived from an EMBL/GenBank/DDBJ whole genome shotgun (WGS) entry which is preliminary data.</text>
</comment>
<feature type="domain" description="Aminoglycoside phosphotransferase" evidence="1">
    <location>
        <begin position="89"/>
        <end position="263"/>
    </location>
</feature>
<dbReference type="InterPro" id="IPR011009">
    <property type="entry name" value="Kinase-like_dom_sf"/>
</dbReference>